<dbReference type="OrthoDB" id="5585746at2759"/>
<keyword evidence="5 8" id="KW-0472">Membrane</keyword>
<keyword evidence="6" id="KW-0479">Metal-binding</keyword>
<reference evidence="9 10" key="1">
    <citation type="journal article" date="2018" name="Nat. Ecol. Evol.">
        <title>Genomic signatures of mitonuclear coevolution across populations of Tigriopus californicus.</title>
        <authorList>
            <person name="Barreto F.S."/>
            <person name="Watson E.T."/>
            <person name="Lima T.G."/>
            <person name="Willett C.S."/>
            <person name="Edmands S."/>
            <person name="Li W."/>
            <person name="Burton R.S."/>
        </authorList>
    </citation>
    <scope>NUCLEOTIDE SEQUENCE [LARGE SCALE GENOMIC DNA]</scope>
    <source>
        <strain evidence="9 10">San Diego</strain>
    </source>
</reference>
<comment type="caution">
    <text evidence="9">The sequence shown here is derived from an EMBL/GenBank/DDBJ whole genome shotgun (WGS) entry which is preliminary data.</text>
</comment>
<dbReference type="InterPro" id="IPR004254">
    <property type="entry name" value="AdipoR/HlyIII-related"/>
</dbReference>
<name>A0A553NZP5_TIGCA</name>
<sequence length="429" mass="48785">MTEESPTPITSSPLLERPHIRHRRVSRHHRRSASFTLPRKTAPRVRKLTANSAAQSEDEDLPAGIMDNSLVKNYWENADELLERFVTNVQSQAGHLVHNVQRKAGTAAHNATEMVHHAEEMALDFYLRLRDWKACHFEKLPNWLKDNEHLHFGHRPEIPSFAECFRSIFRIHTETGNIWTHLVGFILFVIVTVVFYIKPLCDTCQLDIQISEKLIFACFFLGAIVCLACSTIFHTVCCHSEWASTIFSRLDYAGIAVLIVGSIIPWLYYGFYCHMYTRWTYSIAIAVLGLLTVILTLWDRFNLPDFRVYRAAVFVALGSVAVVPVVHHIILNGVQNAYMEASVHCTIIMGALYLTGAVLYAARIPERFYPGKCDIWFQSHQIFHILVIVAAFVHYRGISEMAIYRLSKQGKCDFDVGDNPVASGSGAIF</sequence>
<evidence type="ECO:0008006" key="11">
    <source>
        <dbReference type="Google" id="ProtNLM"/>
    </source>
</evidence>
<dbReference type="AlphaFoldDB" id="A0A553NZP5"/>
<dbReference type="PANTHER" id="PTHR20855:SF52">
    <property type="entry name" value="ADIPONECTIN RECEPTOR PROTEIN"/>
    <property type="match status" value="1"/>
</dbReference>
<organism evidence="9 10">
    <name type="scientific">Tigriopus californicus</name>
    <name type="common">Marine copepod</name>
    <dbReference type="NCBI Taxonomy" id="6832"/>
    <lineage>
        <taxon>Eukaryota</taxon>
        <taxon>Metazoa</taxon>
        <taxon>Ecdysozoa</taxon>
        <taxon>Arthropoda</taxon>
        <taxon>Crustacea</taxon>
        <taxon>Multicrustacea</taxon>
        <taxon>Hexanauplia</taxon>
        <taxon>Copepoda</taxon>
        <taxon>Harpacticoida</taxon>
        <taxon>Harpacticidae</taxon>
        <taxon>Tigriopus</taxon>
    </lineage>
</organism>
<dbReference type="GO" id="GO:0038023">
    <property type="term" value="F:signaling receptor activity"/>
    <property type="evidence" value="ECO:0007669"/>
    <property type="project" value="TreeGrafter"/>
</dbReference>
<dbReference type="OMA" id="TINCHSE"/>
<feature type="region of interest" description="Disordered" evidence="7">
    <location>
        <begin position="1"/>
        <end position="61"/>
    </location>
</feature>
<dbReference type="PANTHER" id="PTHR20855">
    <property type="entry name" value="ADIPOR/PROGESTIN RECEPTOR-RELATED"/>
    <property type="match status" value="1"/>
</dbReference>
<evidence type="ECO:0000256" key="4">
    <source>
        <dbReference type="ARBA" id="ARBA00022989"/>
    </source>
</evidence>
<evidence type="ECO:0000256" key="6">
    <source>
        <dbReference type="PIRSR" id="PIRSR604254-1"/>
    </source>
</evidence>
<keyword evidence="3 8" id="KW-0812">Transmembrane</keyword>
<feature type="binding site" evidence="6">
    <location>
        <position position="380"/>
    </location>
    <ligand>
        <name>Zn(2+)</name>
        <dbReference type="ChEBI" id="CHEBI:29105"/>
    </ligand>
</feature>
<dbReference type="GO" id="GO:0033211">
    <property type="term" value="P:adiponectin-activated signaling pathway"/>
    <property type="evidence" value="ECO:0007669"/>
    <property type="project" value="TreeGrafter"/>
</dbReference>
<feature type="transmembrane region" description="Helical" evidence="8">
    <location>
        <begin position="310"/>
        <end position="331"/>
    </location>
</feature>
<accession>A0A553NZP5</accession>
<keyword evidence="10" id="KW-1185">Reference proteome</keyword>
<dbReference type="Pfam" id="PF03006">
    <property type="entry name" value="HlyIII"/>
    <property type="match status" value="1"/>
</dbReference>
<feature type="transmembrane region" description="Helical" evidence="8">
    <location>
        <begin position="382"/>
        <end position="398"/>
    </location>
</feature>
<keyword evidence="4 8" id="KW-1133">Transmembrane helix</keyword>
<comment type="similarity">
    <text evidence="2">Belongs to the ADIPOR family.</text>
</comment>
<dbReference type="GO" id="GO:0046872">
    <property type="term" value="F:metal ion binding"/>
    <property type="evidence" value="ECO:0007669"/>
    <property type="project" value="UniProtKB-KW"/>
</dbReference>
<feature type="compositionally biased region" description="Polar residues" evidence="7">
    <location>
        <begin position="1"/>
        <end position="13"/>
    </location>
</feature>
<dbReference type="GO" id="GO:0005886">
    <property type="term" value="C:plasma membrane"/>
    <property type="evidence" value="ECO:0007669"/>
    <property type="project" value="TreeGrafter"/>
</dbReference>
<dbReference type="EMBL" id="VCGU01000009">
    <property type="protein sequence ID" value="TRY70895.1"/>
    <property type="molecule type" value="Genomic_DNA"/>
</dbReference>
<evidence type="ECO:0000256" key="7">
    <source>
        <dbReference type="SAM" id="MobiDB-lite"/>
    </source>
</evidence>
<evidence type="ECO:0000256" key="8">
    <source>
        <dbReference type="SAM" id="Phobius"/>
    </source>
</evidence>
<comment type="subcellular location">
    <subcellularLocation>
        <location evidence="1">Membrane</location>
        <topology evidence="1">Multi-pass membrane protein</topology>
    </subcellularLocation>
</comment>
<protein>
    <recommendedName>
        <fullName evidence="11">Adiponectin receptor</fullName>
    </recommendedName>
</protein>
<feature type="transmembrane region" description="Helical" evidence="8">
    <location>
        <begin position="213"/>
        <end position="233"/>
    </location>
</feature>
<feature type="transmembrane region" description="Helical" evidence="8">
    <location>
        <begin position="253"/>
        <end position="272"/>
    </location>
</feature>
<evidence type="ECO:0000256" key="2">
    <source>
        <dbReference type="ARBA" id="ARBA00007018"/>
    </source>
</evidence>
<evidence type="ECO:0000256" key="1">
    <source>
        <dbReference type="ARBA" id="ARBA00004141"/>
    </source>
</evidence>
<feature type="transmembrane region" description="Helical" evidence="8">
    <location>
        <begin position="178"/>
        <end position="201"/>
    </location>
</feature>
<dbReference type="Proteomes" id="UP000318571">
    <property type="component" value="Chromosome 9"/>
</dbReference>
<evidence type="ECO:0000256" key="3">
    <source>
        <dbReference type="ARBA" id="ARBA00022692"/>
    </source>
</evidence>
<proteinExistence type="inferred from homology"/>
<evidence type="ECO:0000313" key="10">
    <source>
        <dbReference type="Proteomes" id="UP000318571"/>
    </source>
</evidence>
<feature type="binding site" evidence="6">
    <location>
        <position position="384"/>
    </location>
    <ligand>
        <name>Zn(2+)</name>
        <dbReference type="ChEBI" id="CHEBI:29105"/>
    </ligand>
</feature>
<feature type="transmembrane region" description="Helical" evidence="8">
    <location>
        <begin position="343"/>
        <end position="362"/>
    </location>
</feature>
<evidence type="ECO:0000256" key="5">
    <source>
        <dbReference type="ARBA" id="ARBA00023136"/>
    </source>
</evidence>
<dbReference type="STRING" id="6832.A0A553NZP5"/>
<evidence type="ECO:0000313" key="9">
    <source>
        <dbReference type="EMBL" id="TRY70895.1"/>
    </source>
</evidence>
<feature type="transmembrane region" description="Helical" evidence="8">
    <location>
        <begin position="279"/>
        <end position="298"/>
    </location>
</feature>
<feature type="binding site" evidence="6">
    <location>
        <position position="234"/>
    </location>
    <ligand>
        <name>Zn(2+)</name>
        <dbReference type="ChEBI" id="CHEBI:29105"/>
    </ligand>
</feature>
<gene>
    <name evidence="9" type="ORF">TCAL_04458</name>
</gene>
<keyword evidence="6" id="KW-0862">Zinc</keyword>
<feature type="compositionally biased region" description="Basic residues" evidence="7">
    <location>
        <begin position="19"/>
        <end position="32"/>
    </location>
</feature>